<dbReference type="GO" id="GO:0008270">
    <property type="term" value="F:zinc ion binding"/>
    <property type="evidence" value="ECO:0007669"/>
    <property type="project" value="UniProtKB-KW"/>
</dbReference>
<gene>
    <name evidence="7" type="ORF">Cni_G07658</name>
</gene>
<feature type="transmembrane region" description="Helical" evidence="5">
    <location>
        <begin position="18"/>
        <end position="37"/>
    </location>
</feature>
<dbReference type="InterPro" id="IPR013083">
    <property type="entry name" value="Znf_RING/FYVE/PHD"/>
</dbReference>
<evidence type="ECO:0000313" key="7">
    <source>
        <dbReference type="EMBL" id="WOK98946.1"/>
    </source>
</evidence>
<reference evidence="7 8" key="1">
    <citation type="submission" date="2023-10" db="EMBL/GenBank/DDBJ databases">
        <title>Chromosome-scale genome assembly provides insights into flower coloration mechanisms of Canna indica.</title>
        <authorList>
            <person name="Li C."/>
        </authorList>
    </citation>
    <scope>NUCLEOTIDE SEQUENCE [LARGE SCALE GENOMIC DNA]</scope>
    <source>
        <tissue evidence="7">Flower</tissue>
    </source>
</reference>
<sequence length="166" mass="18426">MDFSDPESSDGVPFPKPLILLAFFLEYAVFAISLLLYRLGLCSSPATTPMPYWDDDLFYHFPATNVPPKSTSAESSSIKKQLRVVEFSSLSKRPSQSAEDESATCIICLGQMEAKHKVRELGNCGHGFHLECIDNWVDVGQVTCPLCRAHLLPSLTCAEERRELIG</sequence>
<dbReference type="SUPFAM" id="SSF57850">
    <property type="entry name" value="RING/U-box"/>
    <property type="match status" value="1"/>
</dbReference>
<evidence type="ECO:0000259" key="6">
    <source>
        <dbReference type="PROSITE" id="PS50089"/>
    </source>
</evidence>
<evidence type="ECO:0000256" key="5">
    <source>
        <dbReference type="SAM" id="Phobius"/>
    </source>
</evidence>
<keyword evidence="5" id="KW-0472">Membrane</keyword>
<dbReference type="Pfam" id="PF13639">
    <property type="entry name" value="zf-RING_2"/>
    <property type="match status" value="1"/>
</dbReference>
<dbReference type="PROSITE" id="PS50089">
    <property type="entry name" value="ZF_RING_2"/>
    <property type="match status" value="1"/>
</dbReference>
<protein>
    <submittedName>
        <fullName evidence="7">E3 ubiquitin-protein ligase RHA1A</fullName>
    </submittedName>
</protein>
<dbReference type="Gene3D" id="3.30.40.10">
    <property type="entry name" value="Zinc/RING finger domain, C3HC4 (zinc finger)"/>
    <property type="match status" value="1"/>
</dbReference>
<evidence type="ECO:0000256" key="2">
    <source>
        <dbReference type="ARBA" id="ARBA00022771"/>
    </source>
</evidence>
<dbReference type="GO" id="GO:0016567">
    <property type="term" value="P:protein ubiquitination"/>
    <property type="evidence" value="ECO:0007669"/>
    <property type="project" value="TreeGrafter"/>
</dbReference>
<organism evidence="7 8">
    <name type="scientific">Canna indica</name>
    <name type="common">Indian-shot</name>
    <dbReference type="NCBI Taxonomy" id="4628"/>
    <lineage>
        <taxon>Eukaryota</taxon>
        <taxon>Viridiplantae</taxon>
        <taxon>Streptophyta</taxon>
        <taxon>Embryophyta</taxon>
        <taxon>Tracheophyta</taxon>
        <taxon>Spermatophyta</taxon>
        <taxon>Magnoliopsida</taxon>
        <taxon>Liliopsida</taxon>
        <taxon>Zingiberales</taxon>
        <taxon>Cannaceae</taxon>
        <taxon>Canna</taxon>
    </lineage>
</organism>
<dbReference type="EMBL" id="CP136891">
    <property type="protein sequence ID" value="WOK98946.1"/>
    <property type="molecule type" value="Genomic_DNA"/>
</dbReference>
<keyword evidence="5" id="KW-0812">Transmembrane</keyword>
<feature type="domain" description="RING-type" evidence="6">
    <location>
        <begin position="105"/>
        <end position="148"/>
    </location>
</feature>
<evidence type="ECO:0000256" key="4">
    <source>
        <dbReference type="PROSITE-ProRule" id="PRU00175"/>
    </source>
</evidence>
<dbReference type="GO" id="GO:0061630">
    <property type="term" value="F:ubiquitin protein ligase activity"/>
    <property type="evidence" value="ECO:0007669"/>
    <property type="project" value="TreeGrafter"/>
</dbReference>
<keyword evidence="8" id="KW-1185">Reference proteome</keyword>
<evidence type="ECO:0000256" key="1">
    <source>
        <dbReference type="ARBA" id="ARBA00022723"/>
    </source>
</evidence>
<evidence type="ECO:0000313" key="8">
    <source>
        <dbReference type="Proteomes" id="UP001327560"/>
    </source>
</evidence>
<dbReference type="SMART" id="SM00184">
    <property type="entry name" value="RING"/>
    <property type="match status" value="1"/>
</dbReference>
<name>A0AAQ3JZF2_9LILI</name>
<accession>A0AAQ3JZF2</accession>
<dbReference type="AlphaFoldDB" id="A0AAQ3JZF2"/>
<dbReference type="PANTHER" id="PTHR45969">
    <property type="entry name" value="RING ZINC FINGER PROTEIN-RELATED"/>
    <property type="match status" value="1"/>
</dbReference>
<dbReference type="Proteomes" id="UP001327560">
    <property type="component" value="Chromosome 2"/>
</dbReference>
<proteinExistence type="predicted"/>
<dbReference type="PANTHER" id="PTHR45969:SF81">
    <property type="entry name" value="OS08G0157400 PROTEIN"/>
    <property type="match status" value="1"/>
</dbReference>
<keyword evidence="3" id="KW-0862">Zinc</keyword>
<keyword evidence="5" id="KW-1133">Transmembrane helix</keyword>
<dbReference type="InterPro" id="IPR001841">
    <property type="entry name" value="Znf_RING"/>
</dbReference>
<keyword evidence="1" id="KW-0479">Metal-binding</keyword>
<evidence type="ECO:0000256" key="3">
    <source>
        <dbReference type="ARBA" id="ARBA00022833"/>
    </source>
</evidence>
<keyword evidence="2 4" id="KW-0863">Zinc-finger</keyword>